<keyword evidence="10" id="KW-1185">Reference proteome</keyword>
<evidence type="ECO:0000313" key="10">
    <source>
        <dbReference type="Proteomes" id="UP000018936"/>
    </source>
</evidence>
<keyword evidence="4 6" id="KW-0371">Homeobox</keyword>
<dbReference type="PANTHER" id="PTHR11211">
    <property type="entry name" value="IROQUOIS-CLASS HOMEODOMAIN PROTEIN IRX"/>
    <property type="match status" value="1"/>
</dbReference>
<protein>
    <submittedName>
        <fullName evidence="9">Iroquois-class homeodomain protein IRX-5</fullName>
    </submittedName>
</protein>
<proteinExistence type="inferred from homology"/>
<feature type="compositionally biased region" description="Polar residues" evidence="7">
    <location>
        <begin position="299"/>
        <end position="314"/>
    </location>
</feature>
<dbReference type="Pfam" id="PF05920">
    <property type="entry name" value="Homeobox_KN"/>
    <property type="match status" value="1"/>
</dbReference>
<feature type="region of interest" description="Disordered" evidence="7">
    <location>
        <begin position="203"/>
        <end position="236"/>
    </location>
</feature>
<evidence type="ECO:0000259" key="8">
    <source>
        <dbReference type="PROSITE" id="PS50071"/>
    </source>
</evidence>
<dbReference type="Proteomes" id="UP000018936">
    <property type="component" value="Unassembled WGS sequence"/>
</dbReference>
<feature type="DNA-binding region" description="Homeobox" evidence="6">
    <location>
        <begin position="17"/>
        <end position="79"/>
    </location>
</feature>
<evidence type="ECO:0000313" key="9">
    <source>
        <dbReference type="EMBL" id="ETE60457.1"/>
    </source>
</evidence>
<reference evidence="9 10" key="1">
    <citation type="journal article" date="2013" name="Proc. Natl. Acad. Sci. U.S.A.">
        <title>The king cobra genome reveals dynamic gene evolution and adaptation in the snake venom system.</title>
        <authorList>
            <person name="Vonk F.J."/>
            <person name="Casewell N.R."/>
            <person name="Henkel C.V."/>
            <person name="Heimberg A.M."/>
            <person name="Jansen H.J."/>
            <person name="McCleary R.J."/>
            <person name="Kerkkamp H.M."/>
            <person name="Vos R.A."/>
            <person name="Guerreiro I."/>
            <person name="Calvete J.J."/>
            <person name="Wuster W."/>
            <person name="Woods A.E."/>
            <person name="Logan J.M."/>
            <person name="Harrison R.A."/>
            <person name="Castoe T.A."/>
            <person name="de Koning A.P."/>
            <person name="Pollock D.D."/>
            <person name="Yandell M."/>
            <person name="Calderon D."/>
            <person name="Renjifo C."/>
            <person name="Currier R.B."/>
            <person name="Salgado D."/>
            <person name="Pla D."/>
            <person name="Sanz L."/>
            <person name="Hyder A.S."/>
            <person name="Ribeiro J.M."/>
            <person name="Arntzen J.W."/>
            <person name="van den Thillart G.E."/>
            <person name="Boetzer M."/>
            <person name="Pirovano W."/>
            <person name="Dirks R.P."/>
            <person name="Spaink H.P."/>
            <person name="Duboule D."/>
            <person name="McGlinn E."/>
            <person name="Kini R.M."/>
            <person name="Richardson M.K."/>
        </authorList>
    </citation>
    <scope>NUCLEOTIDE SEQUENCE</scope>
    <source>
        <tissue evidence="9">Blood</tissue>
    </source>
</reference>
<dbReference type="CDD" id="cd00086">
    <property type="entry name" value="homeodomain"/>
    <property type="match status" value="1"/>
</dbReference>
<dbReference type="InterPro" id="IPR001356">
    <property type="entry name" value="HD"/>
</dbReference>
<feature type="domain" description="Homeobox" evidence="8">
    <location>
        <begin position="15"/>
        <end position="78"/>
    </location>
</feature>
<dbReference type="OrthoDB" id="5399138at2759"/>
<feature type="region of interest" description="Disordered" evidence="7">
    <location>
        <begin position="80"/>
        <end position="156"/>
    </location>
</feature>
<dbReference type="EMBL" id="AZIM01004658">
    <property type="protein sequence ID" value="ETE60457.1"/>
    <property type="molecule type" value="Genomic_DNA"/>
</dbReference>
<dbReference type="PROSITE" id="PS50071">
    <property type="entry name" value="HOMEOBOX_2"/>
    <property type="match status" value="1"/>
</dbReference>
<accession>V8NFW6</accession>
<comment type="similarity">
    <text evidence="2">Belongs to the TALE/IRO homeobox family.</text>
</comment>
<dbReference type="GO" id="GO:0000981">
    <property type="term" value="F:DNA-binding transcription factor activity, RNA polymerase II-specific"/>
    <property type="evidence" value="ECO:0007669"/>
    <property type="project" value="TreeGrafter"/>
</dbReference>
<evidence type="ECO:0000256" key="7">
    <source>
        <dbReference type="SAM" id="MobiDB-lite"/>
    </source>
</evidence>
<dbReference type="SUPFAM" id="SSF46689">
    <property type="entry name" value="Homeodomain-like"/>
    <property type="match status" value="1"/>
</dbReference>
<evidence type="ECO:0000256" key="2">
    <source>
        <dbReference type="ARBA" id="ARBA00008446"/>
    </source>
</evidence>
<dbReference type="GO" id="GO:0030182">
    <property type="term" value="P:neuron differentiation"/>
    <property type="evidence" value="ECO:0007669"/>
    <property type="project" value="TreeGrafter"/>
</dbReference>
<dbReference type="AlphaFoldDB" id="V8NFW6"/>
<sequence>MPPLGSPLLCAGPPEDPRWGKTAVWRESTGALRAWLGQHLQNPYPSKGEKVLLAVLSQRSLSQVSTWFANARRRLKKENRLHSGPRLLTASGEEEEEEEEEEGKKGHAGGQRADSGRSPQAPWGSSRAADTWRGPRQDPGPLASIDQAAPERGPPEPWLWTVAEPTPCLLPGWTVAEPAPCLLPGKPLQWVWGLRPLRTVSSGLQETPFPREGRREGPPMGPGLWGPPEESSGAERGIALPSPGWCALEMDYNPQEAQLACQLVMQPCGSTHLECTRRGKARASRGGCAAGALLHAGTEGSSRTGQAARQSNPLGSGCRWSEPGTGPRPLSQPAGRGGTIPKHQKM</sequence>
<dbReference type="InterPro" id="IPR008422">
    <property type="entry name" value="KN_HD"/>
</dbReference>
<evidence type="ECO:0000256" key="6">
    <source>
        <dbReference type="PROSITE-ProRule" id="PRU00108"/>
    </source>
</evidence>
<dbReference type="InterPro" id="IPR009057">
    <property type="entry name" value="Homeodomain-like_sf"/>
</dbReference>
<gene>
    <name evidence="9" type="primary">IRX5</name>
    <name evidence="9" type="ORF">L345_13802</name>
</gene>
<dbReference type="PANTHER" id="PTHR11211:SF41">
    <property type="entry name" value="IROQUOIS HOMEOBOX 7"/>
    <property type="match status" value="1"/>
</dbReference>
<feature type="compositionally biased region" description="Acidic residues" evidence="7">
    <location>
        <begin position="92"/>
        <end position="101"/>
    </location>
</feature>
<feature type="region of interest" description="Disordered" evidence="7">
    <location>
        <begin position="297"/>
        <end position="346"/>
    </location>
</feature>
<dbReference type="Gene3D" id="1.10.10.60">
    <property type="entry name" value="Homeodomain-like"/>
    <property type="match status" value="1"/>
</dbReference>
<comment type="subcellular location">
    <subcellularLocation>
        <location evidence="1 6">Nucleus</location>
    </subcellularLocation>
</comment>
<dbReference type="SMART" id="SM00389">
    <property type="entry name" value="HOX"/>
    <property type="match status" value="1"/>
</dbReference>
<keyword evidence="3 6" id="KW-0238">DNA-binding</keyword>
<comment type="caution">
    <text evidence="9">The sequence shown here is derived from an EMBL/GenBank/DDBJ whole genome shotgun (WGS) entry which is preliminary data.</text>
</comment>
<keyword evidence="5 6" id="KW-0539">Nucleus</keyword>
<organism evidence="9 10">
    <name type="scientific">Ophiophagus hannah</name>
    <name type="common">King cobra</name>
    <name type="synonym">Naja hannah</name>
    <dbReference type="NCBI Taxonomy" id="8665"/>
    <lineage>
        <taxon>Eukaryota</taxon>
        <taxon>Metazoa</taxon>
        <taxon>Chordata</taxon>
        <taxon>Craniata</taxon>
        <taxon>Vertebrata</taxon>
        <taxon>Euteleostomi</taxon>
        <taxon>Lepidosauria</taxon>
        <taxon>Squamata</taxon>
        <taxon>Bifurcata</taxon>
        <taxon>Unidentata</taxon>
        <taxon>Episquamata</taxon>
        <taxon>Toxicofera</taxon>
        <taxon>Serpentes</taxon>
        <taxon>Colubroidea</taxon>
        <taxon>Elapidae</taxon>
        <taxon>Elapinae</taxon>
        <taxon>Ophiophagus</taxon>
    </lineage>
</organism>
<dbReference type="GO" id="GO:0000978">
    <property type="term" value="F:RNA polymerase II cis-regulatory region sequence-specific DNA binding"/>
    <property type="evidence" value="ECO:0007669"/>
    <property type="project" value="TreeGrafter"/>
</dbReference>
<evidence type="ECO:0000256" key="1">
    <source>
        <dbReference type="ARBA" id="ARBA00004123"/>
    </source>
</evidence>
<evidence type="ECO:0000256" key="4">
    <source>
        <dbReference type="ARBA" id="ARBA00023155"/>
    </source>
</evidence>
<evidence type="ECO:0000256" key="5">
    <source>
        <dbReference type="ARBA" id="ARBA00023242"/>
    </source>
</evidence>
<name>V8NFW6_OPHHA</name>
<dbReference type="GO" id="GO:0005634">
    <property type="term" value="C:nucleus"/>
    <property type="evidence" value="ECO:0007669"/>
    <property type="project" value="UniProtKB-SubCell"/>
</dbReference>
<dbReference type="GO" id="GO:0048468">
    <property type="term" value="P:cell development"/>
    <property type="evidence" value="ECO:0007669"/>
    <property type="project" value="TreeGrafter"/>
</dbReference>
<evidence type="ECO:0000256" key="3">
    <source>
        <dbReference type="ARBA" id="ARBA00023125"/>
    </source>
</evidence>
<feature type="non-terminal residue" evidence="9">
    <location>
        <position position="1"/>
    </location>
</feature>